<feature type="domain" description="Glycosyltransferase 2-like" evidence="1">
    <location>
        <begin position="7"/>
        <end position="164"/>
    </location>
</feature>
<dbReference type="InterPro" id="IPR029044">
    <property type="entry name" value="Nucleotide-diphossugar_trans"/>
</dbReference>
<dbReference type="Proteomes" id="UP000184035">
    <property type="component" value="Unassembled WGS sequence"/>
</dbReference>
<dbReference type="Pfam" id="PF00535">
    <property type="entry name" value="Glycos_transf_2"/>
    <property type="match status" value="1"/>
</dbReference>
<accession>A0A1M4SJQ7</accession>
<organism evidence="2 3">
    <name type="scientific">Clostridium fallax</name>
    <dbReference type="NCBI Taxonomy" id="1533"/>
    <lineage>
        <taxon>Bacteria</taxon>
        <taxon>Bacillati</taxon>
        <taxon>Bacillota</taxon>
        <taxon>Clostridia</taxon>
        <taxon>Eubacteriales</taxon>
        <taxon>Clostridiaceae</taxon>
        <taxon>Clostridium</taxon>
    </lineage>
</organism>
<protein>
    <recommendedName>
        <fullName evidence="1">Glycosyltransferase 2-like domain-containing protein</fullName>
    </recommendedName>
</protein>
<dbReference type="STRING" id="1533.SAMN05443638_10160"/>
<dbReference type="InterPro" id="IPR001173">
    <property type="entry name" value="Glyco_trans_2-like"/>
</dbReference>
<sequence>MNNIFLTIIMPMYNVKNYIKKSLESLNNQKCKDFEVILIDDGSLDNSYEVAKNYLSSTDLNYNIIKEENLGQSFARNKGLELAKGQYILFLDSDDFINEKLVEKTKEITKEINPDILLFDYKRVRENGEIINNKKLSFDYLKKINNGIEIFYSYKNNEFRLWTSSLIYKKEFIKNNNIKYLVGAYGAEDLNFIFKSLIKAKNIFAIEDVLSYYFQRKDSLTNNPDITKNITVIDSMEDVCNFILDNSLDSKLEDIIKREFIPEHIMYQIFGSINKNNKNQIKKVLKNSKVKKYLKGCKYNTTRYGRSMFIWTKFAYYFPSKFIDTYLKRK</sequence>
<dbReference type="EMBL" id="FQVM01000001">
    <property type="protein sequence ID" value="SHE32473.1"/>
    <property type="molecule type" value="Genomic_DNA"/>
</dbReference>
<keyword evidence="3" id="KW-1185">Reference proteome</keyword>
<proteinExistence type="predicted"/>
<dbReference type="SUPFAM" id="SSF53448">
    <property type="entry name" value="Nucleotide-diphospho-sugar transferases"/>
    <property type="match status" value="1"/>
</dbReference>
<name>A0A1M4SJQ7_9CLOT</name>
<reference evidence="2 3" key="1">
    <citation type="submission" date="2016-11" db="EMBL/GenBank/DDBJ databases">
        <authorList>
            <person name="Jaros S."/>
            <person name="Januszkiewicz K."/>
            <person name="Wedrychowicz H."/>
        </authorList>
    </citation>
    <scope>NUCLEOTIDE SEQUENCE [LARGE SCALE GENOMIC DNA]</scope>
    <source>
        <strain evidence="2 3">DSM 2631</strain>
    </source>
</reference>
<evidence type="ECO:0000259" key="1">
    <source>
        <dbReference type="Pfam" id="PF00535"/>
    </source>
</evidence>
<dbReference type="GO" id="GO:0016758">
    <property type="term" value="F:hexosyltransferase activity"/>
    <property type="evidence" value="ECO:0007669"/>
    <property type="project" value="UniProtKB-ARBA"/>
</dbReference>
<evidence type="ECO:0000313" key="3">
    <source>
        <dbReference type="Proteomes" id="UP000184035"/>
    </source>
</evidence>
<dbReference type="RefSeq" id="WP_072892230.1">
    <property type="nucleotide sequence ID" value="NZ_FQVM01000001.1"/>
</dbReference>
<evidence type="ECO:0000313" key="2">
    <source>
        <dbReference type="EMBL" id="SHE32473.1"/>
    </source>
</evidence>
<dbReference type="Gene3D" id="3.90.550.10">
    <property type="entry name" value="Spore Coat Polysaccharide Biosynthesis Protein SpsA, Chain A"/>
    <property type="match status" value="1"/>
</dbReference>
<dbReference type="OrthoDB" id="9785185at2"/>
<dbReference type="AlphaFoldDB" id="A0A1M4SJQ7"/>
<gene>
    <name evidence="2" type="ORF">SAMN05443638_10160</name>
</gene>
<dbReference type="CDD" id="cd00761">
    <property type="entry name" value="Glyco_tranf_GTA_type"/>
    <property type="match status" value="1"/>
</dbReference>
<dbReference type="PANTHER" id="PTHR22916">
    <property type="entry name" value="GLYCOSYLTRANSFERASE"/>
    <property type="match status" value="1"/>
</dbReference>
<dbReference type="PANTHER" id="PTHR22916:SF3">
    <property type="entry name" value="UDP-GLCNAC:BETAGAL BETA-1,3-N-ACETYLGLUCOSAMINYLTRANSFERASE-LIKE PROTEIN 1"/>
    <property type="match status" value="1"/>
</dbReference>